<dbReference type="OrthoDB" id="5150226at2"/>
<dbReference type="Gene3D" id="3.40.50.300">
    <property type="entry name" value="P-loop containing nucleotide triphosphate hydrolases"/>
    <property type="match status" value="1"/>
</dbReference>
<sequence>MRGADYIVRTRSFGRLSAEIARLSGGAVGLAGPRGAGKSSLLDQYRAGRIAEAGTAGRQLVVTESVPVRYEPREYVLYLYGRLCQEVVAFIPPPSLSRGRSHRTRFGVSATVAITAGAAWLAVVLLGAAKLPGSISRIPVVIVFDELDKMSDPERVQDFLNTVKSLFSLEIAGCLFLVSVSEDALARFERRGLPIRDAMDSTFDAVVPVEYLNLDDATALISDRVAGLPDPFIALLHSLGGGLPRELLRYTRSLVRHRDEKHLGAIARSLVGEDLRMKARGLGAVIARRGLAEPYASDLMKFVNDNTEPDPVVLLKAVAAPPLPAEQADDLADALHLQMETLGYLYFCATVLEAFTGVRKNDYTDRRGSFDTLASARQLFAVNARLAWLTVNSFRRQWSLPEVAPPG</sequence>
<keyword evidence="1" id="KW-0472">Membrane</keyword>
<dbReference type="SUPFAM" id="SSF52540">
    <property type="entry name" value="P-loop containing nucleoside triphosphate hydrolases"/>
    <property type="match status" value="1"/>
</dbReference>
<dbReference type="AlphaFoldDB" id="A0A4R6J9N0"/>
<accession>A0A4R6J9N0</accession>
<feature type="transmembrane region" description="Helical" evidence="1">
    <location>
        <begin position="106"/>
        <end position="129"/>
    </location>
</feature>
<proteinExistence type="predicted"/>
<gene>
    <name evidence="2" type="ORF">C8E87_7776</name>
</gene>
<organism evidence="2 3">
    <name type="scientific">Paractinoplanes brasiliensis</name>
    <dbReference type="NCBI Taxonomy" id="52695"/>
    <lineage>
        <taxon>Bacteria</taxon>
        <taxon>Bacillati</taxon>
        <taxon>Actinomycetota</taxon>
        <taxon>Actinomycetes</taxon>
        <taxon>Micromonosporales</taxon>
        <taxon>Micromonosporaceae</taxon>
        <taxon>Paractinoplanes</taxon>
    </lineage>
</organism>
<reference evidence="2 3" key="1">
    <citation type="submission" date="2019-03" db="EMBL/GenBank/DDBJ databases">
        <title>Sequencing the genomes of 1000 actinobacteria strains.</title>
        <authorList>
            <person name="Klenk H.-P."/>
        </authorList>
    </citation>
    <scope>NUCLEOTIDE SEQUENCE [LARGE SCALE GENOMIC DNA]</scope>
    <source>
        <strain evidence="2 3">DSM 43805</strain>
    </source>
</reference>
<protein>
    <recommendedName>
        <fullName evidence="4">AAA ATPase-like protein</fullName>
    </recommendedName>
</protein>
<evidence type="ECO:0000313" key="2">
    <source>
        <dbReference type="EMBL" id="TDO32319.1"/>
    </source>
</evidence>
<evidence type="ECO:0000256" key="1">
    <source>
        <dbReference type="SAM" id="Phobius"/>
    </source>
</evidence>
<evidence type="ECO:0000313" key="3">
    <source>
        <dbReference type="Proteomes" id="UP000294901"/>
    </source>
</evidence>
<keyword evidence="1" id="KW-0812">Transmembrane</keyword>
<dbReference type="EMBL" id="SNWR01000002">
    <property type="protein sequence ID" value="TDO32319.1"/>
    <property type="molecule type" value="Genomic_DNA"/>
</dbReference>
<dbReference type="Proteomes" id="UP000294901">
    <property type="component" value="Unassembled WGS sequence"/>
</dbReference>
<dbReference type="RefSeq" id="WP_133878301.1">
    <property type="nucleotide sequence ID" value="NZ_BOMD01000037.1"/>
</dbReference>
<evidence type="ECO:0008006" key="4">
    <source>
        <dbReference type="Google" id="ProtNLM"/>
    </source>
</evidence>
<comment type="caution">
    <text evidence="2">The sequence shown here is derived from an EMBL/GenBank/DDBJ whole genome shotgun (WGS) entry which is preliminary data.</text>
</comment>
<keyword evidence="1" id="KW-1133">Transmembrane helix</keyword>
<name>A0A4R6J9N0_9ACTN</name>
<keyword evidence="3" id="KW-1185">Reference proteome</keyword>
<dbReference type="InterPro" id="IPR027417">
    <property type="entry name" value="P-loop_NTPase"/>
</dbReference>